<evidence type="ECO:0000256" key="2">
    <source>
        <dbReference type="ARBA" id="ARBA00048615"/>
    </source>
</evidence>
<accession>A0ABW2I4X7</accession>
<evidence type="ECO:0000259" key="4">
    <source>
        <dbReference type="Pfam" id="PF08125"/>
    </source>
</evidence>
<dbReference type="EMBL" id="JBHTBJ010000067">
    <property type="protein sequence ID" value="MFC7279946.1"/>
    <property type="molecule type" value="Genomic_DNA"/>
</dbReference>
<dbReference type="PANTHER" id="PTHR43362">
    <property type="entry name" value="MANNITOL DEHYDROGENASE DSF1-RELATED"/>
    <property type="match status" value="1"/>
</dbReference>
<reference evidence="6" key="1">
    <citation type="journal article" date="2019" name="Int. J. Syst. Evol. Microbiol.">
        <title>The Global Catalogue of Microorganisms (GCM) 10K type strain sequencing project: providing services to taxonomists for standard genome sequencing and annotation.</title>
        <authorList>
            <consortium name="The Broad Institute Genomics Platform"/>
            <consortium name="The Broad Institute Genome Sequencing Center for Infectious Disease"/>
            <person name="Wu L."/>
            <person name="Ma J."/>
        </authorList>
    </citation>
    <scope>NUCLEOTIDE SEQUENCE [LARGE SCALE GENOMIC DNA]</scope>
    <source>
        <strain evidence="6">XZYJT-10</strain>
    </source>
</reference>
<dbReference type="InterPro" id="IPR008927">
    <property type="entry name" value="6-PGluconate_DH-like_C_sf"/>
</dbReference>
<dbReference type="Pfam" id="PF08125">
    <property type="entry name" value="Mannitol_dh_C"/>
    <property type="match status" value="1"/>
</dbReference>
<feature type="domain" description="Mannitol dehydrogenase N-terminal" evidence="3">
    <location>
        <begin position="16"/>
        <end position="264"/>
    </location>
</feature>
<gene>
    <name evidence="5" type="ORF">ACFQS1_38815</name>
</gene>
<comment type="catalytic activity">
    <reaction evidence="2">
        <text>D-mannitol 1-phosphate + NAD(+) = beta-D-fructose 6-phosphate + NADH + H(+)</text>
        <dbReference type="Rhea" id="RHEA:19661"/>
        <dbReference type="ChEBI" id="CHEBI:15378"/>
        <dbReference type="ChEBI" id="CHEBI:57540"/>
        <dbReference type="ChEBI" id="CHEBI:57634"/>
        <dbReference type="ChEBI" id="CHEBI:57945"/>
        <dbReference type="ChEBI" id="CHEBI:61381"/>
        <dbReference type="EC" id="1.1.1.17"/>
    </reaction>
</comment>
<dbReference type="Pfam" id="PF01232">
    <property type="entry name" value="Mannitol_dh"/>
    <property type="match status" value="1"/>
</dbReference>
<protein>
    <submittedName>
        <fullName evidence="5">Mannitol dehydrogenase family protein</fullName>
        <ecNumber evidence="5">1.1.1.-</ecNumber>
    </submittedName>
</protein>
<sequence>MLSRAAGHGRTAPPVRLLHLGLGNFFRAHQCWYTDHAPDAGEWGYAAFSGLGRGDLTQRLDAQDGLYTLVTRAPAGDAFEVISSLSRAHGAQEHQAWLDYFRSADLRVVTLTVTEAGYLRGPDGGLDAGRTDVQADLAALRDDPSALVRTTPARLVAGLAARRAADAGPLALVPCDNVPGNGAIAGRVVLDMARLFDPGLLDWLDTSLAVVATAVDRITPRPAPDEAHHVRDATGHDDSCPVATEPFCEWVLSGSFPAGRPAWQDTGATFTDDVTPYEHRKLWLLNGGHSLLAYAGSIRGHTSVAEAVADDTCRDWLRQWWDTASRHLKQPEADLAAYQDALLDRFANPRMRHHLAQIGADGSQKLPIRILPTLRAERAQGRMPTAATLVLAAWICCLRGLGAPVSDVRAQVVVPLAGGRLRDAVPVVLRELDPSLGDDADLVVTVVRQCEQLASPTRS</sequence>
<dbReference type="PANTHER" id="PTHR43362:SF1">
    <property type="entry name" value="MANNITOL DEHYDROGENASE 2-RELATED"/>
    <property type="match status" value="1"/>
</dbReference>
<dbReference type="InterPro" id="IPR013118">
    <property type="entry name" value="Mannitol_DH_C"/>
</dbReference>
<proteinExistence type="predicted"/>
<dbReference type="InterPro" id="IPR036291">
    <property type="entry name" value="NAD(P)-bd_dom_sf"/>
</dbReference>
<dbReference type="SUPFAM" id="SSF51735">
    <property type="entry name" value="NAD(P)-binding Rossmann-fold domains"/>
    <property type="match status" value="1"/>
</dbReference>
<dbReference type="Proteomes" id="UP001596548">
    <property type="component" value="Unassembled WGS sequence"/>
</dbReference>
<keyword evidence="1 5" id="KW-0560">Oxidoreductase</keyword>
<organism evidence="5 6">
    <name type="scientific">Paractinoplanes rhizophilus</name>
    <dbReference type="NCBI Taxonomy" id="1416877"/>
    <lineage>
        <taxon>Bacteria</taxon>
        <taxon>Bacillati</taxon>
        <taxon>Actinomycetota</taxon>
        <taxon>Actinomycetes</taxon>
        <taxon>Micromonosporales</taxon>
        <taxon>Micromonosporaceae</taxon>
        <taxon>Paractinoplanes</taxon>
    </lineage>
</organism>
<dbReference type="RefSeq" id="WP_378977771.1">
    <property type="nucleotide sequence ID" value="NZ_JBHTBJ010000067.1"/>
</dbReference>
<dbReference type="EC" id="1.1.1.-" evidence="5"/>
<feature type="domain" description="Mannitol dehydrogenase C-terminal" evidence="4">
    <location>
        <begin position="273"/>
        <end position="396"/>
    </location>
</feature>
<keyword evidence="6" id="KW-1185">Reference proteome</keyword>
<dbReference type="SUPFAM" id="SSF48179">
    <property type="entry name" value="6-phosphogluconate dehydrogenase C-terminal domain-like"/>
    <property type="match status" value="1"/>
</dbReference>
<dbReference type="InterPro" id="IPR013131">
    <property type="entry name" value="Mannitol_DH_N"/>
</dbReference>
<evidence type="ECO:0000259" key="3">
    <source>
        <dbReference type="Pfam" id="PF01232"/>
    </source>
</evidence>
<name>A0ABW2I4X7_9ACTN</name>
<comment type="caution">
    <text evidence="5">The sequence shown here is derived from an EMBL/GenBank/DDBJ whole genome shotgun (WGS) entry which is preliminary data.</text>
</comment>
<evidence type="ECO:0000313" key="6">
    <source>
        <dbReference type="Proteomes" id="UP001596548"/>
    </source>
</evidence>
<dbReference type="GO" id="GO:0016491">
    <property type="term" value="F:oxidoreductase activity"/>
    <property type="evidence" value="ECO:0007669"/>
    <property type="project" value="UniProtKB-KW"/>
</dbReference>
<dbReference type="Gene3D" id="1.10.1040.10">
    <property type="entry name" value="N-(1-d-carboxylethyl)-l-norvaline Dehydrogenase, domain 2"/>
    <property type="match status" value="1"/>
</dbReference>
<dbReference type="PRINTS" id="PR00084">
    <property type="entry name" value="MTLDHDRGNASE"/>
</dbReference>
<dbReference type="InterPro" id="IPR013328">
    <property type="entry name" value="6PGD_dom2"/>
</dbReference>
<dbReference type="Gene3D" id="3.40.50.720">
    <property type="entry name" value="NAD(P)-binding Rossmann-like Domain"/>
    <property type="match status" value="1"/>
</dbReference>
<evidence type="ECO:0000256" key="1">
    <source>
        <dbReference type="ARBA" id="ARBA00023002"/>
    </source>
</evidence>
<dbReference type="InterPro" id="IPR000669">
    <property type="entry name" value="Mannitol_DH"/>
</dbReference>
<evidence type="ECO:0000313" key="5">
    <source>
        <dbReference type="EMBL" id="MFC7279946.1"/>
    </source>
</evidence>
<dbReference type="InterPro" id="IPR050988">
    <property type="entry name" value="Mannitol_DH/Oxidoreductase"/>
</dbReference>